<name>A0A5D2H8G3_GOSDA</name>
<keyword evidence="2" id="KW-1185">Reference proteome</keyword>
<dbReference type="AlphaFoldDB" id="A0A5D2H8G3"/>
<organism evidence="1 2">
    <name type="scientific">Gossypium darwinii</name>
    <name type="common">Darwin's cotton</name>
    <name type="synonym">Gossypium barbadense var. darwinii</name>
    <dbReference type="NCBI Taxonomy" id="34276"/>
    <lineage>
        <taxon>Eukaryota</taxon>
        <taxon>Viridiplantae</taxon>
        <taxon>Streptophyta</taxon>
        <taxon>Embryophyta</taxon>
        <taxon>Tracheophyta</taxon>
        <taxon>Spermatophyta</taxon>
        <taxon>Magnoliopsida</taxon>
        <taxon>eudicotyledons</taxon>
        <taxon>Gunneridae</taxon>
        <taxon>Pentapetalae</taxon>
        <taxon>rosids</taxon>
        <taxon>malvids</taxon>
        <taxon>Malvales</taxon>
        <taxon>Malvaceae</taxon>
        <taxon>Malvoideae</taxon>
        <taxon>Gossypium</taxon>
    </lineage>
</organism>
<dbReference type="Proteomes" id="UP000323506">
    <property type="component" value="Chromosome A03"/>
</dbReference>
<proteinExistence type="predicted"/>
<gene>
    <name evidence="1" type="ORF">ES288_A03G202900v1</name>
</gene>
<evidence type="ECO:0000313" key="1">
    <source>
        <dbReference type="EMBL" id="TYH25849.1"/>
    </source>
</evidence>
<accession>A0A5D2H8G3</accession>
<dbReference type="EMBL" id="CM017690">
    <property type="protein sequence ID" value="TYH25849.1"/>
    <property type="molecule type" value="Genomic_DNA"/>
</dbReference>
<reference evidence="1 2" key="1">
    <citation type="submission" date="2019-06" db="EMBL/GenBank/DDBJ databases">
        <title>WGS assembly of Gossypium darwinii.</title>
        <authorList>
            <person name="Chen Z.J."/>
            <person name="Sreedasyam A."/>
            <person name="Ando A."/>
            <person name="Song Q."/>
            <person name="De L."/>
            <person name="Hulse-Kemp A."/>
            <person name="Ding M."/>
            <person name="Ye W."/>
            <person name="Kirkbride R."/>
            <person name="Jenkins J."/>
            <person name="Plott C."/>
            <person name="Lovell J."/>
            <person name="Lin Y.-M."/>
            <person name="Vaughn R."/>
            <person name="Liu B."/>
            <person name="Li W."/>
            <person name="Simpson S."/>
            <person name="Scheffler B."/>
            <person name="Saski C."/>
            <person name="Grover C."/>
            <person name="Hu G."/>
            <person name="Conover J."/>
            <person name="Carlson J."/>
            <person name="Shu S."/>
            <person name="Boston L."/>
            <person name="Williams M."/>
            <person name="Peterson D."/>
            <person name="Mcgee K."/>
            <person name="Jones D."/>
            <person name="Wendel J."/>
            <person name="Stelly D."/>
            <person name="Grimwood J."/>
            <person name="Schmutz J."/>
        </authorList>
    </citation>
    <scope>NUCLEOTIDE SEQUENCE [LARGE SCALE GENOMIC DNA]</scope>
    <source>
        <strain evidence="1">1808015.09</strain>
    </source>
</reference>
<evidence type="ECO:0000313" key="2">
    <source>
        <dbReference type="Proteomes" id="UP000323506"/>
    </source>
</evidence>
<protein>
    <submittedName>
        <fullName evidence="1">Uncharacterized protein</fullName>
    </submittedName>
</protein>
<sequence>MILDKVKINFEVLHLAMQNRLLTATCGLKNIAKSFRSRRERDAMLLQEMQHPKCFSSSDTNLIFNFKGGFGYSRLFFLRPMEYAQIRKYSQWWKHDLLGS</sequence>